<evidence type="ECO:0000313" key="1">
    <source>
        <dbReference type="EMBL" id="GIY53446.1"/>
    </source>
</evidence>
<gene>
    <name evidence="1" type="ORF">CEXT_628631</name>
</gene>
<sequence>MKRTNARKEKKEHVHQPLLMKWGVTRTLIVSSIFSEGRHRVPVAARRRSTPGRREEVGRATFLATGTEAAPPREQKTGLIS</sequence>
<comment type="caution">
    <text evidence="1">The sequence shown here is derived from an EMBL/GenBank/DDBJ whole genome shotgun (WGS) entry which is preliminary data.</text>
</comment>
<dbReference type="EMBL" id="BPLR01012367">
    <property type="protein sequence ID" value="GIY53446.1"/>
    <property type="molecule type" value="Genomic_DNA"/>
</dbReference>
<dbReference type="AlphaFoldDB" id="A0AAV4U6V7"/>
<keyword evidence="2" id="KW-1185">Reference proteome</keyword>
<reference evidence="1 2" key="1">
    <citation type="submission" date="2021-06" db="EMBL/GenBank/DDBJ databases">
        <title>Caerostris extrusa draft genome.</title>
        <authorList>
            <person name="Kono N."/>
            <person name="Arakawa K."/>
        </authorList>
    </citation>
    <scope>NUCLEOTIDE SEQUENCE [LARGE SCALE GENOMIC DNA]</scope>
</reference>
<dbReference type="Proteomes" id="UP001054945">
    <property type="component" value="Unassembled WGS sequence"/>
</dbReference>
<protein>
    <submittedName>
        <fullName evidence="1">Uncharacterized protein</fullName>
    </submittedName>
</protein>
<accession>A0AAV4U6V7</accession>
<evidence type="ECO:0000313" key="2">
    <source>
        <dbReference type="Proteomes" id="UP001054945"/>
    </source>
</evidence>
<organism evidence="1 2">
    <name type="scientific">Caerostris extrusa</name>
    <name type="common">Bark spider</name>
    <name type="synonym">Caerostris bankana</name>
    <dbReference type="NCBI Taxonomy" id="172846"/>
    <lineage>
        <taxon>Eukaryota</taxon>
        <taxon>Metazoa</taxon>
        <taxon>Ecdysozoa</taxon>
        <taxon>Arthropoda</taxon>
        <taxon>Chelicerata</taxon>
        <taxon>Arachnida</taxon>
        <taxon>Araneae</taxon>
        <taxon>Araneomorphae</taxon>
        <taxon>Entelegynae</taxon>
        <taxon>Araneoidea</taxon>
        <taxon>Araneidae</taxon>
        <taxon>Caerostris</taxon>
    </lineage>
</organism>
<name>A0AAV4U6V7_CAEEX</name>
<proteinExistence type="predicted"/>